<comment type="caution">
    <text evidence="13">The sequence shown here is derived from an EMBL/GenBank/DDBJ whole genome shotgun (WGS) entry which is preliminary data.</text>
</comment>
<evidence type="ECO:0000256" key="8">
    <source>
        <dbReference type="ARBA" id="ARBA00022842"/>
    </source>
</evidence>
<dbReference type="InterPro" id="IPR018522">
    <property type="entry name" value="TopoIIA_CS"/>
</dbReference>
<dbReference type="SUPFAM" id="SSF56719">
    <property type="entry name" value="Type II DNA topoisomerase"/>
    <property type="match status" value="1"/>
</dbReference>
<dbReference type="GO" id="GO:0034335">
    <property type="term" value="F:DNA negative supercoiling activity"/>
    <property type="evidence" value="ECO:0007669"/>
    <property type="project" value="UniProtKB-ARBA"/>
</dbReference>
<dbReference type="AlphaFoldDB" id="A0A6N7IWS0"/>
<keyword evidence="14" id="KW-1185">Reference proteome</keyword>
<dbReference type="InterPro" id="IPR013506">
    <property type="entry name" value="Topo_IIA_bsu_dom2"/>
</dbReference>
<keyword evidence="5" id="KW-0479">Metal-binding</keyword>
<dbReference type="SMART" id="SM00433">
    <property type="entry name" value="TOP2c"/>
    <property type="match status" value="1"/>
</dbReference>
<dbReference type="SUPFAM" id="SSF55874">
    <property type="entry name" value="ATPase domain of HSP90 chaperone/DNA topoisomerase II/histidine kinase"/>
    <property type="match status" value="1"/>
</dbReference>
<dbReference type="CDD" id="cd16928">
    <property type="entry name" value="HATPase_GyrB-like"/>
    <property type="match status" value="1"/>
</dbReference>
<dbReference type="Proteomes" id="UP000460257">
    <property type="component" value="Unassembled WGS sequence"/>
</dbReference>
<dbReference type="PROSITE" id="PS00177">
    <property type="entry name" value="TOPOISOMERASE_II"/>
    <property type="match status" value="1"/>
</dbReference>
<keyword evidence="11" id="KW-0413">Isomerase</keyword>
<dbReference type="PANTHER" id="PTHR45866">
    <property type="entry name" value="DNA GYRASE/TOPOISOMERASE SUBUNIT B"/>
    <property type="match status" value="1"/>
</dbReference>
<dbReference type="SUPFAM" id="SSF54211">
    <property type="entry name" value="Ribosomal protein S5 domain 2-like"/>
    <property type="match status" value="1"/>
</dbReference>
<dbReference type="Pfam" id="PF02518">
    <property type="entry name" value="HATPase_c"/>
    <property type="match status" value="1"/>
</dbReference>
<dbReference type="InterPro" id="IPR002288">
    <property type="entry name" value="DNA_gyrase_B_C"/>
</dbReference>
<evidence type="ECO:0000256" key="7">
    <source>
        <dbReference type="ARBA" id="ARBA00022840"/>
    </source>
</evidence>
<evidence type="ECO:0000313" key="13">
    <source>
        <dbReference type="EMBL" id="MQN00754.1"/>
    </source>
</evidence>
<dbReference type="PRINTS" id="PR01159">
    <property type="entry name" value="DNAGYRASEB"/>
</dbReference>
<keyword evidence="10" id="KW-0238">DNA-binding</keyword>
<accession>A0A6N7IWS0</accession>
<dbReference type="GO" id="GO:0006265">
    <property type="term" value="P:DNA topological change"/>
    <property type="evidence" value="ECO:0007669"/>
    <property type="project" value="InterPro"/>
</dbReference>
<name>A0A6N7IWS0_9FIRM</name>
<dbReference type="GO" id="GO:0046872">
    <property type="term" value="F:metal ion binding"/>
    <property type="evidence" value="ECO:0007669"/>
    <property type="project" value="UniProtKB-KW"/>
</dbReference>
<organism evidence="13 14">
    <name type="scientific">Candidatus Weimeria bifida</name>
    <dbReference type="NCBI Taxonomy" id="2599074"/>
    <lineage>
        <taxon>Bacteria</taxon>
        <taxon>Bacillati</taxon>
        <taxon>Bacillota</taxon>
        <taxon>Clostridia</taxon>
        <taxon>Lachnospirales</taxon>
        <taxon>Lachnospiraceae</taxon>
        <taxon>Candidatus Weimeria</taxon>
    </lineage>
</organism>
<dbReference type="Gene3D" id="3.30.565.10">
    <property type="entry name" value="Histidine kinase-like ATPase, C-terminal domain"/>
    <property type="match status" value="1"/>
</dbReference>
<dbReference type="PROSITE" id="PS50880">
    <property type="entry name" value="TOPRIM"/>
    <property type="match status" value="1"/>
</dbReference>
<dbReference type="CDD" id="cd03366">
    <property type="entry name" value="TOPRIM_TopoIIA_GyrB"/>
    <property type="match status" value="1"/>
</dbReference>
<dbReference type="InterPro" id="IPR006171">
    <property type="entry name" value="TOPRIM_dom"/>
</dbReference>
<dbReference type="Pfam" id="PF01751">
    <property type="entry name" value="Toprim"/>
    <property type="match status" value="1"/>
</dbReference>
<dbReference type="InterPro" id="IPR036890">
    <property type="entry name" value="HATPase_C_sf"/>
</dbReference>
<keyword evidence="6" id="KW-0547">Nucleotide-binding</keyword>
<dbReference type="InterPro" id="IPR001241">
    <property type="entry name" value="Topo_IIA"/>
</dbReference>
<dbReference type="FunFam" id="3.30.565.10:FF:000002">
    <property type="entry name" value="DNA gyrase subunit B"/>
    <property type="match status" value="1"/>
</dbReference>
<dbReference type="Gene3D" id="3.30.230.10">
    <property type="match status" value="1"/>
</dbReference>
<dbReference type="InterPro" id="IPR034160">
    <property type="entry name" value="TOPRIM_GyrB"/>
</dbReference>
<dbReference type="PRINTS" id="PR00418">
    <property type="entry name" value="TPI2FAMILY"/>
</dbReference>
<keyword evidence="9" id="KW-0799">Topoisomerase</keyword>
<evidence type="ECO:0000256" key="2">
    <source>
        <dbReference type="ARBA" id="ARBA00001946"/>
    </source>
</evidence>
<dbReference type="GO" id="GO:0005524">
    <property type="term" value="F:ATP binding"/>
    <property type="evidence" value="ECO:0007669"/>
    <property type="project" value="UniProtKB-KW"/>
</dbReference>
<dbReference type="EMBL" id="VOGC01000002">
    <property type="protein sequence ID" value="MQN00754.1"/>
    <property type="molecule type" value="Genomic_DNA"/>
</dbReference>
<dbReference type="GO" id="GO:0003677">
    <property type="term" value="F:DNA binding"/>
    <property type="evidence" value="ECO:0007669"/>
    <property type="project" value="UniProtKB-KW"/>
</dbReference>
<dbReference type="Gene3D" id="3.40.50.670">
    <property type="match status" value="1"/>
</dbReference>
<evidence type="ECO:0000259" key="12">
    <source>
        <dbReference type="PROSITE" id="PS50880"/>
    </source>
</evidence>
<dbReference type="InterPro" id="IPR014721">
    <property type="entry name" value="Ribsml_uS5_D2-typ_fold_subgr"/>
</dbReference>
<protein>
    <recommendedName>
        <fullName evidence="4">DNA topoisomerase (ATP-hydrolyzing)</fullName>
        <ecNumber evidence="4">5.6.2.2</ecNumber>
    </recommendedName>
</protein>
<keyword evidence="7" id="KW-0067">ATP-binding</keyword>
<comment type="cofactor">
    <cofactor evidence="2">
        <name>Mg(2+)</name>
        <dbReference type="ChEBI" id="CHEBI:18420"/>
    </cofactor>
</comment>
<evidence type="ECO:0000313" key="14">
    <source>
        <dbReference type="Proteomes" id="UP000460257"/>
    </source>
</evidence>
<evidence type="ECO:0000256" key="1">
    <source>
        <dbReference type="ARBA" id="ARBA00000185"/>
    </source>
</evidence>
<dbReference type="Pfam" id="PF00204">
    <property type="entry name" value="DNA_gyraseB"/>
    <property type="match status" value="1"/>
</dbReference>
<dbReference type="InterPro" id="IPR000565">
    <property type="entry name" value="Topo_IIA_B"/>
</dbReference>
<evidence type="ECO:0000256" key="9">
    <source>
        <dbReference type="ARBA" id="ARBA00023029"/>
    </source>
</evidence>
<evidence type="ECO:0000256" key="6">
    <source>
        <dbReference type="ARBA" id="ARBA00022741"/>
    </source>
</evidence>
<evidence type="ECO:0000256" key="4">
    <source>
        <dbReference type="ARBA" id="ARBA00012895"/>
    </source>
</evidence>
<dbReference type="InterPro" id="IPR013760">
    <property type="entry name" value="Topo_IIA-like_dom_sf"/>
</dbReference>
<dbReference type="EC" id="5.6.2.2" evidence="4"/>
<evidence type="ECO:0000256" key="10">
    <source>
        <dbReference type="ARBA" id="ARBA00023125"/>
    </source>
</evidence>
<gene>
    <name evidence="13" type="ORF">FRC54_02010</name>
</gene>
<dbReference type="NCBIfam" id="NF004189">
    <property type="entry name" value="PRK05644.1"/>
    <property type="match status" value="1"/>
</dbReference>
<dbReference type="InterPro" id="IPR003594">
    <property type="entry name" value="HATPase_dom"/>
</dbReference>
<evidence type="ECO:0000256" key="5">
    <source>
        <dbReference type="ARBA" id="ARBA00022723"/>
    </source>
</evidence>
<dbReference type="Pfam" id="PF00986">
    <property type="entry name" value="DNA_gyraseB_C"/>
    <property type="match status" value="1"/>
</dbReference>
<comment type="similarity">
    <text evidence="3">Belongs to the type II topoisomerase GyrB family.</text>
</comment>
<dbReference type="PANTHER" id="PTHR45866:SF12">
    <property type="entry name" value="DNA TOPOISOMERASE 4 SUBUNIT B"/>
    <property type="match status" value="1"/>
</dbReference>
<dbReference type="CDD" id="cd00822">
    <property type="entry name" value="TopoII_Trans_DNA_gyrase"/>
    <property type="match status" value="1"/>
</dbReference>
<dbReference type="SMART" id="SM00387">
    <property type="entry name" value="HATPase_c"/>
    <property type="match status" value="1"/>
</dbReference>
<reference evidence="13" key="1">
    <citation type="journal article" date="2020" name="Appl. Environ. Microbiol.">
        <title>Medium-Chain Fatty Acid Synthesis by 'Candidatus Weimeria bifida' gen. nov., sp. nov., and 'Candidatus Pseudoramibacter fermentans' sp. nov.</title>
        <authorList>
            <person name="Scarborough M.J."/>
            <person name="Myers K.S."/>
            <person name="Donohue T.J."/>
            <person name="Noguera D.R."/>
        </authorList>
    </citation>
    <scope>NUCLEOTIDE SEQUENCE</scope>
    <source>
        <strain evidence="13">LCO1.1</strain>
    </source>
</reference>
<dbReference type="FunFam" id="3.40.50.670:FF:000002">
    <property type="entry name" value="DNA gyrase subunit B"/>
    <property type="match status" value="1"/>
</dbReference>
<evidence type="ECO:0000256" key="3">
    <source>
        <dbReference type="ARBA" id="ARBA00010708"/>
    </source>
</evidence>
<dbReference type="InterPro" id="IPR013759">
    <property type="entry name" value="Topo_IIA_B_C"/>
</dbReference>
<feature type="domain" description="Toprim" evidence="12">
    <location>
        <begin position="429"/>
        <end position="547"/>
    </location>
</feature>
<sequence length="647" mass="72067">MAKNSSKKSSEEDYGADSITVLEGLEAVRVRPGMYIGSTSRKGLNHMIYEIVDNSVDEHLAGYCDTVHVTLNDDGSCTVADNGRGIPVGMHAKGVSAERVVFTTLHAGGKFDHSVYKTSGGLHGVGSSVVNALSAFMDVKVKRDGHIYHDRYKKGKPVLKLENGLLPVIGDTKETGTTITFLPDPSIFEKTRFKEDEIKSRLHETAYLNPKLTIIFDDNREGMDEHLTFHEEDGLSGFIRDLNANNEPVTDIVTLSGESDGIQVDVAFQFVNEFHENIMGFCNNIYNAEGGTHITGFKTIFTTVINSYARTLGILKDKDPNFTGADVRNGMTAVISIKHPDPRFEGQTKTKLDNQDAAKAVSTVVNEQVVLYFDRNVDTLKAIIDCAQKAAKIRKTEEKAKTNLLTKQKYSFDSNGKLANCESRDASKCEIFIVEGDSAGGSAKTARNRMYQAILPIRGKILNVEKASIDKVLANAEIKTMINAFGCGFSEGYGNDFDITKLRYNKIIIMADADVDGAHIATLLLTLFYRFMPELIYEGHVYIAMPPLYKAMPKKGREEYLYDDEALAQYRKRHKGPFTLQRYKGLGEMDPEQLWETTLDPDRRKLRQVEIEDGRMASDVTEMLMGSDVSPRRNFIHSHAKEAELDL</sequence>
<dbReference type="InterPro" id="IPR020568">
    <property type="entry name" value="Ribosomal_Su5_D2-typ_SF"/>
</dbReference>
<evidence type="ECO:0000256" key="11">
    <source>
        <dbReference type="ARBA" id="ARBA00023235"/>
    </source>
</evidence>
<keyword evidence="8" id="KW-0460">Magnesium</keyword>
<comment type="catalytic activity">
    <reaction evidence="1">
        <text>ATP-dependent breakage, passage and rejoining of double-stranded DNA.</text>
        <dbReference type="EC" id="5.6.2.2"/>
    </reaction>
</comment>
<proteinExistence type="inferred from homology"/>